<evidence type="ECO:0000313" key="2">
    <source>
        <dbReference type="EMBL" id="TCK97780.1"/>
    </source>
</evidence>
<dbReference type="Proteomes" id="UP000294545">
    <property type="component" value="Unassembled WGS sequence"/>
</dbReference>
<sequence length="312" mass="35849">MKVDIISGFLGAGKTSFIIKLLKEAFKNEKIVIIENEYGEIGIDGTLLKEYTMNIKELYSGCICCSVVGDFVTALDEIMNDYKPDRIIVEPSGVAKLSDIKRACEQSKYWRDMELNMIVTMLDATKYNIHIKNFGEFFNDQIKCGKTIVLTRIEQLSLEEKDHLIKEIQEKNSNANIISKPLEEINGEEIIEVGEKPAVKTDVIRKVENHQHHHEHHHHHTAEDVFEKWETLTHKAYEEDEIKNILMALDKKIAGNVLRGKGIVKHKVSGWLQFSYVHNEHHITPIKEQKQGQVYIVGHGLKEEQLKTFFAS</sequence>
<dbReference type="RefSeq" id="WP_132279120.1">
    <property type="nucleotide sequence ID" value="NZ_SMGQ01000011.1"/>
</dbReference>
<dbReference type="InterPro" id="IPR036627">
    <property type="entry name" value="CobW-likC_sf"/>
</dbReference>
<comment type="caution">
    <text evidence="2">The sequence shown here is derived from an EMBL/GenBank/DDBJ whole genome shotgun (WGS) entry which is preliminary data.</text>
</comment>
<dbReference type="Gene3D" id="3.40.50.300">
    <property type="entry name" value="P-loop containing nucleotide triphosphate hydrolases"/>
    <property type="match status" value="1"/>
</dbReference>
<name>A0A4R1MYU8_9FIRM</name>
<accession>A0A4R1MYU8</accession>
<organism evidence="2 3">
    <name type="scientific">Natranaerovirga hydrolytica</name>
    <dbReference type="NCBI Taxonomy" id="680378"/>
    <lineage>
        <taxon>Bacteria</taxon>
        <taxon>Bacillati</taxon>
        <taxon>Bacillota</taxon>
        <taxon>Clostridia</taxon>
        <taxon>Lachnospirales</taxon>
        <taxon>Natranaerovirgaceae</taxon>
        <taxon>Natranaerovirga</taxon>
    </lineage>
</organism>
<dbReference type="InterPro" id="IPR003495">
    <property type="entry name" value="CobW/HypB/UreG_nucleotide-bd"/>
</dbReference>
<dbReference type="InterPro" id="IPR051316">
    <property type="entry name" value="Zinc-reg_GTPase_activator"/>
</dbReference>
<reference evidence="2 3" key="1">
    <citation type="submission" date="2019-03" db="EMBL/GenBank/DDBJ databases">
        <title>Genomic Encyclopedia of Type Strains, Phase IV (KMG-IV): sequencing the most valuable type-strain genomes for metagenomic binning, comparative biology and taxonomic classification.</title>
        <authorList>
            <person name="Goeker M."/>
        </authorList>
    </citation>
    <scope>NUCLEOTIDE SEQUENCE [LARGE SCALE GENOMIC DNA]</scope>
    <source>
        <strain evidence="2 3">DSM 24176</strain>
    </source>
</reference>
<dbReference type="OrthoDB" id="9808822at2"/>
<dbReference type="EMBL" id="SMGQ01000011">
    <property type="protein sequence ID" value="TCK97780.1"/>
    <property type="molecule type" value="Genomic_DNA"/>
</dbReference>
<dbReference type="PANTHER" id="PTHR13748:SF62">
    <property type="entry name" value="COBW DOMAIN-CONTAINING PROTEIN"/>
    <property type="match status" value="1"/>
</dbReference>
<protein>
    <submittedName>
        <fullName evidence="2">G3E family GTPase</fullName>
    </submittedName>
</protein>
<keyword evidence="3" id="KW-1185">Reference proteome</keyword>
<proteinExistence type="predicted"/>
<feature type="domain" description="CobW/HypB/UreG nucleotide-binding" evidence="1">
    <location>
        <begin position="3"/>
        <end position="178"/>
    </location>
</feature>
<dbReference type="Pfam" id="PF02492">
    <property type="entry name" value="cobW"/>
    <property type="match status" value="1"/>
</dbReference>
<dbReference type="SUPFAM" id="SSF52540">
    <property type="entry name" value="P-loop containing nucleoside triphosphate hydrolases"/>
    <property type="match status" value="1"/>
</dbReference>
<dbReference type="AlphaFoldDB" id="A0A4R1MYU8"/>
<evidence type="ECO:0000313" key="3">
    <source>
        <dbReference type="Proteomes" id="UP000294545"/>
    </source>
</evidence>
<dbReference type="GO" id="GO:0005737">
    <property type="term" value="C:cytoplasm"/>
    <property type="evidence" value="ECO:0007669"/>
    <property type="project" value="TreeGrafter"/>
</dbReference>
<dbReference type="Gene3D" id="3.30.1220.10">
    <property type="entry name" value="CobW-like, C-terminal domain"/>
    <property type="match status" value="1"/>
</dbReference>
<dbReference type="PANTHER" id="PTHR13748">
    <property type="entry name" value="COBW-RELATED"/>
    <property type="match status" value="1"/>
</dbReference>
<dbReference type="InterPro" id="IPR027417">
    <property type="entry name" value="P-loop_NTPase"/>
</dbReference>
<evidence type="ECO:0000259" key="1">
    <source>
        <dbReference type="Pfam" id="PF02492"/>
    </source>
</evidence>
<gene>
    <name evidence="2" type="ORF">EDC19_0182</name>
</gene>